<dbReference type="GO" id="GO:0005634">
    <property type="term" value="C:nucleus"/>
    <property type="evidence" value="ECO:0007669"/>
    <property type="project" value="TreeGrafter"/>
</dbReference>
<dbReference type="AlphaFoldDB" id="A0A060WNW9"/>
<dbReference type="EMBL" id="FR904555">
    <property type="protein sequence ID" value="CDQ66739.1"/>
    <property type="molecule type" value="Genomic_DNA"/>
</dbReference>
<evidence type="ECO:0000313" key="4">
    <source>
        <dbReference type="Proteomes" id="UP000193380"/>
    </source>
</evidence>
<evidence type="ECO:0000259" key="2">
    <source>
        <dbReference type="PROSITE" id="PS51029"/>
    </source>
</evidence>
<evidence type="ECO:0000256" key="1">
    <source>
        <dbReference type="SAM" id="MobiDB-lite"/>
    </source>
</evidence>
<evidence type="ECO:0000313" key="3">
    <source>
        <dbReference type="EMBL" id="CDQ66739.1"/>
    </source>
</evidence>
<feature type="domain" description="MADF" evidence="2">
    <location>
        <begin position="4"/>
        <end position="90"/>
    </location>
</feature>
<dbReference type="InterPro" id="IPR039353">
    <property type="entry name" value="TF_Adf1"/>
</dbReference>
<dbReference type="GO" id="GO:0006357">
    <property type="term" value="P:regulation of transcription by RNA polymerase II"/>
    <property type="evidence" value="ECO:0007669"/>
    <property type="project" value="TreeGrafter"/>
</dbReference>
<dbReference type="Pfam" id="PF10545">
    <property type="entry name" value="MADF_DNA_bdg"/>
    <property type="match status" value="1"/>
</dbReference>
<feature type="compositionally biased region" description="Basic and acidic residues" evidence="1">
    <location>
        <begin position="58"/>
        <end position="70"/>
    </location>
</feature>
<dbReference type="InterPro" id="IPR006578">
    <property type="entry name" value="MADF-dom"/>
</dbReference>
<dbReference type="PANTHER" id="PTHR12243:SF48">
    <property type="entry name" value="MADF DOMAIN-CONTAINING PROTEIN"/>
    <property type="match status" value="1"/>
</dbReference>
<sequence>MEERIIFAVSSKPCLFDTTADSYRDINTKNATWRQVSTIVGLPEEDCRRRWRGLRDRYQRERRAEKDKRSGSSASGHQPSATFFLFWIHLLCLGQRVAILQPDPLLRHPQVLSPLVHQDPQRHLQMRPSPPPVE</sequence>
<dbReference type="PaxDb" id="8022-A0A060WNW9"/>
<name>A0A060WNW9_ONCMY</name>
<feature type="region of interest" description="Disordered" evidence="1">
    <location>
        <begin position="58"/>
        <end position="78"/>
    </location>
</feature>
<dbReference type="Proteomes" id="UP000193380">
    <property type="component" value="Unassembled WGS sequence"/>
</dbReference>
<dbReference type="PANTHER" id="PTHR12243">
    <property type="entry name" value="MADF DOMAIN TRANSCRIPTION FACTOR"/>
    <property type="match status" value="1"/>
</dbReference>
<dbReference type="GO" id="GO:0005667">
    <property type="term" value="C:transcription regulator complex"/>
    <property type="evidence" value="ECO:0007669"/>
    <property type="project" value="TreeGrafter"/>
</dbReference>
<reference evidence="3" key="1">
    <citation type="journal article" date="2014" name="Nat. Commun.">
        <title>The rainbow trout genome provides novel insights into evolution after whole-genome duplication in vertebrates.</title>
        <authorList>
            <person name="Berthelot C."/>
            <person name="Brunet F."/>
            <person name="Chalopin D."/>
            <person name="Juanchich A."/>
            <person name="Bernard M."/>
            <person name="Noel B."/>
            <person name="Bento P."/>
            <person name="Da Silva C."/>
            <person name="Labadie K."/>
            <person name="Alberti A."/>
            <person name="Aury J.M."/>
            <person name="Louis A."/>
            <person name="Dehais P."/>
            <person name="Bardou P."/>
            <person name="Montfort J."/>
            <person name="Klopp C."/>
            <person name="Cabau C."/>
            <person name="Gaspin C."/>
            <person name="Thorgaard G.H."/>
            <person name="Boussaha M."/>
            <person name="Quillet E."/>
            <person name="Guyomard R."/>
            <person name="Galiana D."/>
            <person name="Bobe J."/>
            <person name="Volff J.N."/>
            <person name="Genet C."/>
            <person name="Wincker P."/>
            <person name="Jaillon O."/>
            <person name="Roest Crollius H."/>
            <person name="Guiguen Y."/>
        </authorList>
    </citation>
    <scope>NUCLEOTIDE SEQUENCE [LARGE SCALE GENOMIC DNA]</scope>
</reference>
<gene>
    <name evidence="3" type="ORF">GSONMT00075986001</name>
</gene>
<protein>
    <recommendedName>
        <fullName evidence="2">MADF domain-containing protein</fullName>
    </recommendedName>
</protein>
<accession>A0A060WNW9</accession>
<dbReference type="STRING" id="8022.A0A060WNW9"/>
<dbReference type="PROSITE" id="PS51029">
    <property type="entry name" value="MADF"/>
    <property type="match status" value="1"/>
</dbReference>
<proteinExistence type="predicted"/>
<dbReference type="SMART" id="SM00595">
    <property type="entry name" value="MADF"/>
    <property type="match status" value="1"/>
</dbReference>
<organism evidence="3 4">
    <name type="scientific">Oncorhynchus mykiss</name>
    <name type="common">Rainbow trout</name>
    <name type="synonym">Salmo gairdneri</name>
    <dbReference type="NCBI Taxonomy" id="8022"/>
    <lineage>
        <taxon>Eukaryota</taxon>
        <taxon>Metazoa</taxon>
        <taxon>Chordata</taxon>
        <taxon>Craniata</taxon>
        <taxon>Vertebrata</taxon>
        <taxon>Euteleostomi</taxon>
        <taxon>Actinopterygii</taxon>
        <taxon>Neopterygii</taxon>
        <taxon>Teleostei</taxon>
        <taxon>Protacanthopterygii</taxon>
        <taxon>Salmoniformes</taxon>
        <taxon>Salmonidae</taxon>
        <taxon>Salmoninae</taxon>
        <taxon>Oncorhynchus</taxon>
    </lineage>
</organism>
<reference evidence="3" key="2">
    <citation type="submission" date="2014-03" db="EMBL/GenBank/DDBJ databases">
        <authorList>
            <person name="Genoscope - CEA"/>
        </authorList>
    </citation>
    <scope>NUCLEOTIDE SEQUENCE</scope>
</reference>